<dbReference type="HOGENOM" id="CLU_3312304_0_0_6"/>
<proteinExistence type="predicted"/>
<dbReference type="EMBL" id="DS999411">
    <property type="protein sequence ID" value="EED36295.1"/>
    <property type="molecule type" value="Genomic_DNA"/>
</dbReference>
<dbReference type="AlphaFoldDB" id="B8KYK1"/>
<reference evidence="2" key="1">
    <citation type="journal article" date="2013" name="BMC Microbiol.">
        <title>Taxonomy and evolution of bacteriochlorophyll a-containing members of the OM60/NOR5 clade of marine gammaproteobacteria: description of Luminiphilus syltensis gen. nov., sp. nov., reclassification of Haliea rubra as Pseudohaliea rubra gen. nov., comb. nov., and emendation of Chromatocurvus halotolerans.</title>
        <authorList>
            <person name="Spring S."/>
            <person name="Riedel T."/>
            <person name="Sproer C."/>
            <person name="Yan S."/>
            <person name="Harder J."/>
            <person name="Fuchs B.M."/>
        </authorList>
    </citation>
    <scope>NUCLEOTIDE SEQUENCE [LARGE SCALE GENOMIC DNA]</scope>
    <source>
        <strain evidence="2">NOR51-B</strain>
    </source>
</reference>
<evidence type="ECO:0000313" key="1">
    <source>
        <dbReference type="EMBL" id="EED36295.1"/>
    </source>
</evidence>
<gene>
    <name evidence="1" type="ORF">NOR51B_2245</name>
</gene>
<protein>
    <submittedName>
        <fullName evidence="1">Uncharacterized protein</fullName>
    </submittedName>
</protein>
<organism evidence="1 2">
    <name type="scientific">Luminiphilus syltensis NOR5-1B</name>
    <dbReference type="NCBI Taxonomy" id="565045"/>
    <lineage>
        <taxon>Bacteria</taxon>
        <taxon>Pseudomonadati</taxon>
        <taxon>Pseudomonadota</taxon>
        <taxon>Gammaproteobacteria</taxon>
        <taxon>Cellvibrionales</taxon>
        <taxon>Halieaceae</taxon>
        <taxon>Luminiphilus</taxon>
    </lineage>
</organism>
<evidence type="ECO:0000313" key="2">
    <source>
        <dbReference type="Proteomes" id="UP000004699"/>
    </source>
</evidence>
<dbReference type="Proteomes" id="UP000004699">
    <property type="component" value="Unassembled WGS sequence"/>
</dbReference>
<accession>B8KYK1</accession>
<keyword evidence="2" id="KW-1185">Reference proteome</keyword>
<name>B8KYK1_9GAMM</name>
<sequence length="39" mass="4363">MYVKYLVGEGFKVKEISSTKDKEAIYLEIGIEPEEVVAG</sequence>